<dbReference type="GeneID" id="69117645"/>
<comment type="caution">
    <text evidence="2">The sequence shown here is derived from an EMBL/GenBank/DDBJ whole genome shotgun (WGS) entry which is preliminary data.</text>
</comment>
<evidence type="ECO:0000313" key="3">
    <source>
        <dbReference type="Proteomes" id="UP001595660"/>
    </source>
</evidence>
<organism evidence="2 3">
    <name type="scientific">Halobacterium litoreum</name>
    <dbReference type="NCBI Taxonomy" id="2039234"/>
    <lineage>
        <taxon>Archaea</taxon>
        <taxon>Methanobacteriati</taxon>
        <taxon>Methanobacteriota</taxon>
        <taxon>Stenosarchaea group</taxon>
        <taxon>Halobacteria</taxon>
        <taxon>Halobacteriales</taxon>
        <taxon>Halobacteriaceae</taxon>
        <taxon>Halobacterium</taxon>
    </lineage>
</organism>
<dbReference type="Gene3D" id="3.40.630.30">
    <property type="match status" value="1"/>
</dbReference>
<dbReference type="InterPro" id="IPR038740">
    <property type="entry name" value="BioF2-like_GNAT_dom"/>
</dbReference>
<keyword evidence="2" id="KW-0012">Acyltransferase</keyword>
<protein>
    <submittedName>
        <fullName evidence="2">GNAT family N-acetyltransferase</fullName>
        <ecNumber evidence="2">2.3.1.-</ecNumber>
    </submittedName>
</protein>
<dbReference type="AlphaFoldDB" id="A0ABD5NAY9"/>
<keyword evidence="3" id="KW-1185">Reference proteome</keyword>
<name>A0ABD5NAY9_9EURY</name>
<dbReference type="Proteomes" id="UP001595660">
    <property type="component" value="Unassembled WGS sequence"/>
</dbReference>
<dbReference type="InterPro" id="IPR016181">
    <property type="entry name" value="Acyl_CoA_acyltransferase"/>
</dbReference>
<dbReference type="EMBL" id="JBHRWN010000002">
    <property type="protein sequence ID" value="MFC3476447.1"/>
    <property type="molecule type" value="Genomic_DNA"/>
</dbReference>
<dbReference type="EC" id="2.3.1.-" evidence="2"/>
<dbReference type="RefSeq" id="WP_232572404.1">
    <property type="nucleotide sequence ID" value="NZ_CP089466.1"/>
</dbReference>
<dbReference type="Pfam" id="PF13480">
    <property type="entry name" value="Acetyltransf_6"/>
    <property type="match status" value="1"/>
</dbReference>
<dbReference type="PANTHER" id="PTHR36174">
    <property type="entry name" value="LIPID II:GLYCINE GLYCYLTRANSFERASE"/>
    <property type="match status" value="1"/>
</dbReference>
<keyword evidence="2" id="KW-0808">Transferase</keyword>
<feature type="domain" description="BioF2-like acetyltransferase" evidence="1">
    <location>
        <begin position="159"/>
        <end position="303"/>
    </location>
</feature>
<dbReference type="GO" id="GO:0016746">
    <property type="term" value="F:acyltransferase activity"/>
    <property type="evidence" value="ECO:0007669"/>
    <property type="project" value="UniProtKB-KW"/>
</dbReference>
<dbReference type="PANTHER" id="PTHR36174:SF1">
    <property type="entry name" value="LIPID II:GLYCINE GLYCYLTRANSFERASE"/>
    <property type="match status" value="1"/>
</dbReference>
<sequence length="335" mass="37321">MEIQQLSLDEWGDALPSSGFEVFHTPAALGVLDDHADGDLRLYGGFKGDQPVGLFPVFVQERAVGRALLSPPPGFSVPRLGPLVMPASPKRRKREQVNGRFAEHVLDELDIDASLTLFRAVCPTSYPDPRPYVWSDLSLDTSFTYHLDVPDDTDDLLASFSKSLRREIRDGVDSDVTVDVSKEDGVRTVFERTRERYAEQGRGFTLDWGYVSDLTRALAADDRCRTYVARTPGGRFLSGIVVLYSNDAAYYWLGGARTDYEGTSVNSLLHWHILRDIAAGEPRESVDTYDLMGANTERLCRYKSKFGADLAPYYALESRGPGMTAAKTAYRLVSR</sequence>
<evidence type="ECO:0000259" key="1">
    <source>
        <dbReference type="Pfam" id="PF13480"/>
    </source>
</evidence>
<proteinExistence type="predicted"/>
<dbReference type="SUPFAM" id="SSF55729">
    <property type="entry name" value="Acyl-CoA N-acyltransferases (Nat)"/>
    <property type="match status" value="1"/>
</dbReference>
<evidence type="ECO:0000313" key="2">
    <source>
        <dbReference type="EMBL" id="MFC3476447.1"/>
    </source>
</evidence>
<gene>
    <name evidence="2" type="ORF">ACFOKC_01775</name>
</gene>
<accession>A0ABD5NAY9</accession>
<reference evidence="2 3" key="1">
    <citation type="journal article" date="2019" name="Int. J. Syst. Evol. Microbiol.">
        <title>The Global Catalogue of Microorganisms (GCM) 10K type strain sequencing project: providing services to taxonomists for standard genome sequencing and annotation.</title>
        <authorList>
            <consortium name="The Broad Institute Genomics Platform"/>
            <consortium name="The Broad Institute Genome Sequencing Center for Infectious Disease"/>
            <person name="Wu L."/>
            <person name="Ma J."/>
        </authorList>
    </citation>
    <scope>NUCLEOTIDE SEQUENCE [LARGE SCALE GENOMIC DNA]</scope>
    <source>
        <strain evidence="2 3">CGMCC 1.12562</strain>
    </source>
</reference>
<dbReference type="InterPro" id="IPR050644">
    <property type="entry name" value="PG_Glycine_Bridge_Synth"/>
</dbReference>